<protein>
    <submittedName>
        <fullName evidence="4">Class I SAM-dependent methyltransferase</fullName>
    </submittedName>
</protein>
<dbReference type="PANTHER" id="PTHR43861:SF1">
    <property type="entry name" value="TRANS-ACONITATE 2-METHYLTRANSFERASE"/>
    <property type="match status" value="1"/>
</dbReference>
<dbReference type="InterPro" id="IPR041698">
    <property type="entry name" value="Methyltransf_25"/>
</dbReference>
<evidence type="ECO:0000313" key="4">
    <source>
        <dbReference type="EMBL" id="RHL70940.1"/>
    </source>
</evidence>
<dbReference type="PANTHER" id="PTHR43861">
    <property type="entry name" value="TRANS-ACONITATE 2-METHYLTRANSFERASE-RELATED"/>
    <property type="match status" value="1"/>
</dbReference>
<gene>
    <name evidence="4" type="ORF">DW007_01975</name>
</gene>
<dbReference type="RefSeq" id="WP_118344440.1">
    <property type="nucleotide sequence ID" value="NZ_QRNK01000114.1"/>
</dbReference>
<evidence type="ECO:0000256" key="1">
    <source>
        <dbReference type="ARBA" id="ARBA00022603"/>
    </source>
</evidence>
<dbReference type="EMBL" id="QROY01000002">
    <property type="protein sequence ID" value="RHL70940.1"/>
    <property type="molecule type" value="Genomic_DNA"/>
</dbReference>
<name>A0A415ME30_9FIRM</name>
<dbReference type="Proteomes" id="UP000285201">
    <property type="component" value="Unassembled WGS sequence"/>
</dbReference>
<keyword evidence="2 4" id="KW-0808">Transferase</keyword>
<dbReference type="CDD" id="cd02440">
    <property type="entry name" value="AdoMet_MTases"/>
    <property type="match status" value="1"/>
</dbReference>
<dbReference type="GO" id="GO:0008168">
    <property type="term" value="F:methyltransferase activity"/>
    <property type="evidence" value="ECO:0007669"/>
    <property type="project" value="UniProtKB-KW"/>
</dbReference>
<keyword evidence="1 4" id="KW-0489">Methyltransferase</keyword>
<reference evidence="4 5" key="1">
    <citation type="submission" date="2018-08" db="EMBL/GenBank/DDBJ databases">
        <title>A genome reference for cultivated species of the human gut microbiota.</title>
        <authorList>
            <person name="Zou Y."/>
            <person name="Xue W."/>
            <person name="Luo G."/>
        </authorList>
    </citation>
    <scope>NUCLEOTIDE SEQUENCE [LARGE SCALE GENOMIC DNA]</scope>
    <source>
        <strain evidence="4 5">AF36-7BH</strain>
    </source>
</reference>
<proteinExistence type="predicted"/>
<dbReference type="Gene3D" id="3.40.50.150">
    <property type="entry name" value="Vaccinia Virus protein VP39"/>
    <property type="match status" value="1"/>
</dbReference>
<evidence type="ECO:0000259" key="3">
    <source>
        <dbReference type="Pfam" id="PF13649"/>
    </source>
</evidence>
<evidence type="ECO:0000256" key="2">
    <source>
        <dbReference type="ARBA" id="ARBA00022679"/>
    </source>
</evidence>
<dbReference type="SUPFAM" id="SSF53335">
    <property type="entry name" value="S-adenosyl-L-methionine-dependent methyltransferases"/>
    <property type="match status" value="1"/>
</dbReference>
<sequence>MSDNNTLDYYNLHTADFVNTTQNVDFHEIQELFLSFLPAKATLLDFGCGSGRDTKYFIDNGYEVDAMDGSKELCKAATKYTGIQVQHMLFEDFNASNAYDGIWACASILHLKKCELPDMIKRLYQALKRNGVIYMSFKYGDFEGVRNGRYFTYLTEESFDMLMKPIHGFMKEKIWITGDVRQDRGTEQWLNIILRKVTTI</sequence>
<dbReference type="AlphaFoldDB" id="A0A415ME30"/>
<dbReference type="InterPro" id="IPR029063">
    <property type="entry name" value="SAM-dependent_MTases_sf"/>
</dbReference>
<accession>A0A415ME30</accession>
<dbReference type="GO" id="GO:0032259">
    <property type="term" value="P:methylation"/>
    <property type="evidence" value="ECO:0007669"/>
    <property type="project" value="UniProtKB-KW"/>
</dbReference>
<organism evidence="4 5">
    <name type="scientific">Lachnospira eligens</name>
    <dbReference type="NCBI Taxonomy" id="39485"/>
    <lineage>
        <taxon>Bacteria</taxon>
        <taxon>Bacillati</taxon>
        <taxon>Bacillota</taxon>
        <taxon>Clostridia</taxon>
        <taxon>Lachnospirales</taxon>
        <taxon>Lachnospiraceae</taxon>
        <taxon>Lachnospira</taxon>
    </lineage>
</organism>
<dbReference type="Pfam" id="PF13649">
    <property type="entry name" value="Methyltransf_25"/>
    <property type="match status" value="1"/>
</dbReference>
<feature type="domain" description="Methyltransferase" evidence="3">
    <location>
        <begin position="44"/>
        <end position="131"/>
    </location>
</feature>
<comment type="caution">
    <text evidence="4">The sequence shown here is derived from an EMBL/GenBank/DDBJ whole genome shotgun (WGS) entry which is preliminary data.</text>
</comment>
<evidence type="ECO:0000313" key="5">
    <source>
        <dbReference type="Proteomes" id="UP000285201"/>
    </source>
</evidence>